<feature type="transmembrane region" description="Helical" evidence="11">
    <location>
        <begin position="374"/>
        <end position="394"/>
    </location>
</feature>
<keyword evidence="4" id="KW-0328">Glycosyltransferase</keyword>
<feature type="compositionally biased region" description="Polar residues" evidence="10">
    <location>
        <begin position="727"/>
        <end position="751"/>
    </location>
</feature>
<feature type="region of interest" description="Disordered" evidence="10">
    <location>
        <begin position="1669"/>
        <end position="1698"/>
    </location>
</feature>
<dbReference type="VEuPathDB" id="CryptoDB:Vbra_16040"/>
<keyword evidence="8 11" id="KW-0472">Membrane</keyword>
<evidence type="ECO:0000256" key="10">
    <source>
        <dbReference type="SAM" id="MobiDB-lite"/>
    </source>
</evidence>
<dbReference type="EC" id="2.4.1.34" evidence="3"/>
<feature type="domain" description="1,3-beta-glucan synthase component FKS1-like" evidence="12">
    <location>
        <begin position="223"/>
        <end position="321"/>
    </location>
</feature>
<feature type="region of interest" description="Disordered" evidence="10">
    <location>
        <begin position="2412"/>
        <end position="2466"/>
    </location>
</feature>
<feature type="transmembrane region" description="Helical" evidence="11">
    <location>
        <begin position="2307"/>
        <end position="2331"/>
    </location>
</feature>
<feature type="transmembrane region" description="Helical" evidence="11">
    <location>
        <begin position="2074"/>
        <end position="2094"/>
    </location>
</feature>
<dbReference type="EMBL" id="CDMY01000489">
    <property type="protein sequence ID" value="CEM17504.1"/>
    <property type="molecule type" value="Genomic_DNA"/>
</dbReference>
<dbReference type="PANTHER" id="PTHR12741">
    <property type="entry name" value="LYST-INTERACTING PROTEIN LIP5 DOPAMINE RESPONSIVE PROTEIN DRG-1"/>
    <property type="match status" value="1"/>
</dbReference>
<proteinExistence type="inferred from homology"/>
<feature type="region of interest" description="Disordered" evidence="10">
    <location>
        <begin position="710"/>
        <end position="769"/>
    </location>
</feature>
<feature type="region of interest" description="Disordered" evidence="10">
    <location>
        <begin position="46"/>
        <end position="71"/>
    </location>
</feature>
<evidence type="ECO:0000256" key="1">
    <source>
        <dbReference type="ARBA" id="ARBA00004141"/>
    </source>
</evidence>
<feature type="region of interest" description="Disordered" evidence="10">
    <location>
        <begin position="806"/>
        <end position="886"/>
    </location>
</feature>
<evidence type="ECO:0000313" key="14">
    <source>
        <dbReference type="Proteomes" id="UP000041254"/>
    </source>
</evidence>
<feature type="transmembrane region" description="Helical" evidence="11">
    <location>
        <begin position="2279"/>
        <end position="2300"/>
    </location>
</feature>
<reference evidence="13 14" key="1">
    <citation type="submission" date="2014-11" db="EMBL/GenBank/DDBJ databases">
        <authorList>
            <person name="Zhu J."/>
            <person name="Qi W."/>
            <person name="Song R."/>
        </authorList>
    </citation>
    <scope>NUCLEOTIDE SEQUENCE [LARGE SCALE GENOMIC DNA]</scope>
</reference>
<keyword evidence="5" id="KW-0808">Transferase</keyword>
<evidence type="ECO:0000256" key="4">
    <source>
        <dbReference type="ARBA" id="ARBA00022676"/>
    </source>
</evidence>
<dbReference type="GO" id="GO:0000148">
    <property type="term" value="C:1,3-beta-D-glucan synthase complex"/>
    <property type="evidence" value="ECO:0007669"/>
    <property type="project" value="InterPro"/>
</dbReference>
<evidence type="ECO:0000256" key="11">
    <source>
        <dbReference type="SAM" id="Phobius"/>
    </source>
</evidence>
<evidence type="ECO:0000256" key="9">
    <source>
        <dbReference type="ARBA" id="ARBA00047777"/>
    </source>
</evidence>
<feature type="compositionally biased region" description="Low complexity" evidence="10">
    <location>
        <begin position="813"/>
        <end position="826"/>
    </location>
</feature>
<feature type="transmembrane region" description="Helical" evidence="11">
    <location>
        <begin position="2351"/>
        <end position="2371"/>
    </location>
</feature>
<comment type="similarity">
    <text evidence="2">Belongs to the glycosyltransferase 48 family.</text>
</comment>
<dbReference type="Proteomes" id="UP000041254">
    <property type="component" value="Unassembled WGS sequence"/>
</dbReference>
<evidence type="ECO:0000256" key="6">
    <source>
        <dbReference type="ARBA" id="ARBA00022692"/>
    </source>
</evidence>
<dbReference type="GO" id="GO:0006075">
    <property type="term" value="P:(1-&gt;3)-beta-D-glucan biosynthetic process"/>
    <property type="evidence" value="ECO:0007669"/>
    <property type="project" value="InterPro"/>
</dbReference>
<feature type="compositionally biased region" description="Basic and acidic residues" evidence="10">
    <location>
        <begin position="847"/>
        <end position="858"/>
    </location>
</feature>
<keyword evidence="6 11" id="KW-0812">Transmembrane</keyword>
<dbReference type="PhylomeDB" id="A0A0G4FS46"/>
<dbReference type="GO" id="GO:0003843">
    <property type="term" value="F:1,3-beta-D-glucan synthase activity"/>
    <property type="evidence" value="ECO:0007669"/>
    <property type="project" value="UniProtKB-EC"/>
</dbReference>
<evidence type="ECO:0000259" key="12">
    <source>
        <dbReference type="SMART" id="SM01205"/>
    </source>
</evidence>
<accession>A0A0G4FS46</accession>
<evidence type="ECO:0000256" key="3">
    <source>
        <dbReference type="ARBA" id="ARBA00012589"/>
    </source>
</evidence>
<dbReference type="GO" id="GO:0005886">
    <property type="term" value="C:plasma membrane"/>
    <property type="evidence" value="ECO:0007669"/>
    <property type="project" value="TreeGrafter"/>
</dbReference>
<evidence type="ECO:0000256" key="5">
    <source>
        <dbReference type="ARBA" id="ARBA00022679"/>
    </source>
</evidence>
<dbReference type="OrthoDB" id="417272at2759"/>
<comment type="subcellular location">
    <subcellularLocation>
        <location evidence="1">Membrane</location>
        <topology evidence="1">Multi-pass membrane protein</topology>
    </subcellularLocation>
</comment>
<feature type="transmembrane region" description="Helical" evidence="11">
    <location>
        <begin position="2106"/>
        <end position="2123"/>
    </location>
</feature>
<feature type="transmembrane region" description="Helical" evidence="11">
    <location>
        <begin position="595"/>
        <end position="617"/>
    </location>
</feature>
<dbReference type="Pfam" id="PF14288">
    <property type="entry name" value="FKS1_dom1"/>
    <property type="match status" value="1"/>
</dbReference>
<dbReference type="InterPro" id="IPR026899">
    <property type="entry name" value="FKS1-like_dom1"/>
</dbReference>
<feature type="transmembrane region" description="Helical" evidence="11">
    <location>
        <begin position="2231"/>
        <end position="2249"/>
    </location>
</feature>
<protein>
    <recommendedName>
        <fullName evidence="3">1,3-beta-glucan synthase</fullName>
        <ecNumber evidence="3">2.4.1.34</ecNumber>
    </recommendedName>
</protein>
<feature type="compositionally biased region" description="Basic and acidic residues" evidence="10">
    <location>
        <begin position="2435"/>
        <end position="2452"/>
    </location>
</feature>
<keyword evidence="14" id="KW-1185">Reference proteome</keyword>
<dbReference type="InParanoid" id="A0A0G4FS46"/>
<sequence>MAQRTSVPAPSWLTWPEEDTSKKNFIDVIEGRLISDGLPTIRSNPDSPLTTFDDERSTDPVVVSTSPRGKADDAGQLLEYETIIRNILRLFRTPGSSSGRVGGSPTVFEEMVHKFRFQEDNYLNQYEDVVYTLISIALRDYPPTNETTRAMRDRGFSRLEEYALYRYHWKLFKNYRRWCQYVNIKPFPWGENKAKAGKGLTGAVAAFEKDKEKQRKNPKTLLQLMAREIALWKLMWGESANLRHCPEMLLFIFHWMVKSWDDVDPATLPTFIETITPVINEFWEEMRRAQGDHPVKMNYEDFNEIFHKAPVVQEYLGVAGKPGTGGVWQGNIIRLIKAESQTHQLVKLHPPKGRKKTFVEQRSYLHFFRTWWRFYHFHLVSLLIILTLGARARGWDWQGWWGTVAVGSSAGSAVREMLDLFFYWMAPVPLLQRLLDAQEGMQRMSWWARQGMAGLRWGFFLAAAYVSHTSPSGLADPLLQPQGYIGGGYMAFYLLHGLSYFLVRARKAFPWWRRSPPTWSSHATFSGNATMLSDEYKHMMAYALFWGPIISFKLWMGYYFFGNAFLDYLEFIDATVGQPLKFDFLWFSFDDNRKVTLYFFWVAPFFVLYFYDIMFYFSVFQSGVSWLIGWFRGIGFITDLSVIQKVFPLLPIQYDRVLSDDAGGSMRQLKLPTSASPNISGCGIDWLLQLTARYLCCGLYSRKSRSKVKPKSYFRSHSRPNYALPLRNTSRSSSRQPTKSRQPTDSSNTTEGLKRKPSQSFVPHSRDDDSLTNVLIRYIPVSPRADPPAQGSSTAPRRGLQLLGARTPRQQETSSSPSTAPGSPHTVPSDRSQESGAKKTLTPGAVDTEKGLAKEKRGSGSTTGAGGGGGKDDVSGGKRGGKKDGEGRGWVSWWIREISAVYDNAIPPETVENQIRRFGFLWNEVVESWREEDLIDNAERCKLQFNELPAIHFKDLKDLNMACCDGEGNSNGSVSVSWDGSDIRHPVWVYCDVLKSFTRECEAHQTHINEIWEGLRDHYRSSNDSHQYLQEVLKLPPSVATRGRWSAVGVKQRAKASLHQTGKDFITKLFGNSRATVADPRADSHQFLLRTALLEIYEALCLYLTRFFPGGSNLALRLSSLVQRVTRRPFCLSLLNLAAIKDLQTTLAAVFAAAQGDNAAKLEENGVKLLKALQKVALPALLQTRGSSVLSSKGMAQHFPELVEFLEAVGETLAVRQSFKSVVNASDPDATGHSDVGGVSEAETELAVANLMERLQVVEPPSPEGPLTPRMSSVARRPSNSITSSRHGGDDDTPTSSYSQLTARSVVRDPRGPPTPQPQRRGVRPPLPVSKLSGFAEDAELAWIDTAAEAGYCDKLWRLEELQEGVRLNHPLSLSEALKPFFRRASRILTAQGHVLKTGLAQARLKYFSSSLFMEMPEAPSVQRMVSMCTFTPTYTEDAMLDSTILNEKTMEGVRQFDFIRTMYSHEWANFLERMDPQGVRYEWYQHSQTHKGVLSKNINDMAAKFEKDIEEWASDRSQTLWRTLRSVMYYEQACRMLAWMELQEQRGEAVHLCHDRNMLSFEQNERLNWQKVPIQPDSPKKLQVFLRHWERCRSRKRVLDFRPYDNDPVAKALATLRYHYVLTAQTLGDDMKAPPSNRVASLRVRCITEMCKRFPNLRVAAIESCDVTLPGSGPPSSSTELVKWSPSKETSPPPPGKTKTVRCSVLYKWDVSQQRLVRVYRIVLGLLEGTSGAKNPIVGEGKSENQNHAVIFTRGETVQAIDMNQEMYLEEALKLRNLLQEFAKDSNMAIVGFREHAFLPAAVAPSYLSNISQTLFTAFDARAFHMPMRVRFHYGHPDVLDRYLVQTIGGMSRGSAIINVTEDVYCGMNYVQRGYSVSQVDYIMCSKGWPNDLDQVVAFMRKISCGLCEAQVASRDAYRMAYGFDFFRMLSLFAVFPGWNILNPLALFAIWLFCYGRLFLHAFIAAIPDEIRPLVVGMDSALVTIMDRIWLILLGLFYMRFFAVVALEEGLGEGFKHMWQHVRSLSLLHYTFSVGTWTSGFDETILFGRAKYQNAGRGFSINHKDLIHLWKSYFYSHFQVAIELLLLLFYLHFLQDMHPVIGMHVWWLWFVVVSFLYVPHLYNPMGLSWGHLISDFSAWQNWIRSKNKHDPNESWYAWWRAQMEFRNGAAPFNKVVIFIRQWRFMLLGLCFAEAAHWEWHHILASPSMIQGKLTVPTWEGAWEMVQQSPLLAPVIFVILLIVSMALSTHNRDHHPKFYNPKDTRHGLMSLMSSTANRLVSLIVRVVCLVLVGLFLYFLIGGEGHGLAFGTVVGGMVACLLAFFCVANLLAECFGVLEWPVVVETIRLWHFVLGIAGTSPLIALAALKYLFNSSELQMYYLLNSYGVRRSLLHMGHVGKMLHKIRREQKHPYAYNSKTQGTTARRGGPGQQAALPDHDDHDAIADHQQRGAADEQGGTLPAFGKQL</sequence>
<dbReference type="STRING" id="1169540.A0A0G4FS46"/>
<feature type="transmembrane region" description="Helical" evidence="11">
    <location>
        <begin position="446"/>
        <end position="466"/>
    </location>
</feature>
<dbReference type="InterPro" id="IPR003440">
    <property type="entry name" value="Glyco_trans_48_dom"/>
</dbReference>
<evidence type="ECO:0000313" key="13">
    <source>
        <dbReference type="EMBL" id="CEM17504.1"/>
    </source>
</evidence>
<dbReference type="PANTHER" id="PTHR12741:SF48">
    <property type="entry name" value="1,3-BETA-GLUCAN SYNTHASE COMPONENT FKS1-RELATED"/>
    <property type="match status" value="1"/>
</dbReference>
<comment type="catalytic activity">
    <reaction evidence="9">
        <text>[(1-&gt;3)-beta-D-glucosyl](n) + UDP-alpha-D-glucose = [(1-&gt;3)-beta-D-glucosyl](n+1) + UDP + H(+)</text>
        <dbReference type="Rhea" id="RHEA:21476"/>
        <dbReference type="Rhea" id="RHEA-COMP:11146"/>
        <dbReference type="Rhea" id="RHEA-COMP:14303"/>
        <dbReference type="ChEBI" id="CHEBI:15378"/>
        <dbReference type="ChEBI" id="CHEBI:37671"/>
        <dbReference type="ChEBI" id="CHEBI:58223"/>
        <dbReference type="ChEBI" id="CHEBI:58885"/>
        <dbReference type="EC" id="2.4.1.34"/>
    </reaction>
</comment>
<feature type="transmembrane region" description="Helical" evidence="11">
    <location>
        <begin position="486"/>
        <end position="503"/>
    </location>
</feature>
<dbReference type="Pfam" id="PF02364">
    <property type="entry name" value="Glucan_synthase"/>
    <property type="match status" value="1"/>
</dbReference>
<evidence type="ECO:0000256" key="2">
    <source>
        <dbReference type="ARBA" id="ARBA00009040"/>
    </source>
</evidence>
<dbReference type="SMART" id="SM01205">
    <property type="entry name" value="FKS1_dom1"/>
    <property type="match status" value="1"/>
</dbReference>
<feature type="region of interest" description="Disordered" evidence="10">
    <location>
        <begin position="1258"/>
        <end position="1328"/>
    </location>
</feature>
<name>A0A0G4FS46_VITBC</name>
<feature type="compositionally biased region" description="Polar residues" evidence="10">
    <location>
        <begin position="1294"/>
        <end position="1303"/>
    </location>
</feature>
<organism evidence="13 14">
    <name type="scientific">Vitrella brassicaformis (strain CCMP3155)</name>
    <dbReference type="NCBI Taxonomy" id="1169540"/>
    <lineage>
        <taxon>Eukaryota</taxon>
        <taxon>Sar</taxon>
        <taxon>Alveolata</taxon>
        <taxon>Colpodellida</taxon>
        <taxon>Vitrellaceae</taxon>
        <taxon>Vitrella</taxon>
    </lineage>
</organism>
<evidence type="ECO:0000256" key="8">
    <source>
        <dbReference type="ARBA" id="ARBA00023136"/>
    </source>
</evidence>
<feature type="transmembrane region" description="Helical" evidence="11">
    <location>
        <begin position="541"/>
        <end position="561"/>
    </location>
</feature>
<gene>
    <name evidence="13" type="ORF">Vbra_16040</name>
</gene>
<evidence type="ECO:0000256" key="7">
    <source>
        <dbReference type="ARBA" id="ARBA00022989"/>
    </source>
</evidence>
<feature type="compositionally biased region" description="Basic and acidic residues" evidence="10">
    <location>
        <begin position="870"/>
        <end position="886"/>
    </location>
</feature>
<keyword evidence="7 11" id="KW-1133">Transmembrane helix</keyword>
<feature type="transmembrane region" description="Helical" evidence="11">
    <location>
        <begin position="1990"/>
        <end position="2008"/>
    </location>
</feature>